<feature type="binding site" evidence="6">
    <location>
        <position position="145"/>
    </location>
    <ligand>
        <name>S-adenosyl-L-methionine</name>
        <dbReference type="ChEBI" id="CHEBI:59789"/>
    </ligand>
</feature>
<dbReference type="NCBIfam" id="TIGR00755">
    <property type="entry name" value="ksgA"/>
    <property type="match status" value="1"/>
</dbReference>
<feature type="compositionally biased region" description="Basic and acidic residues" evidence="8">
    <location>
        <begin position="42"/>
        <end position="53"/>
    </location>
</feature>
<reference evidence="11" key="1">
    <citation type="journal article" date="2019" name="Nat. Commun.">
        <title>Expansion of phycobilisome linker gene families in mesophilic red algae.</title>
        <authorList>
            <person name="Lee J."/>
            <person name="Kim D."/>
            <person name="Bhattacharya D."/>
            <person name="Yoon H.S."/>
        </authorList>
    </citation>
    <scope>NUCLEOTIDE SEQUENCE [LARGE SCALE GENOMIC DNA]</scope>
    <source>
        <strain evidence="11">CCMP 1328</strain>
    </source>
</reference>
<feature type="binding site" evidence="6">
    <location>
        <position position="194"/>
    </location>
    <ligand>
        <name>S-adenosyl-L-methionine</name>
        <dbReference type="ChEBI" id="CHEBI:59789"/>
    </ligand>
</feature>
<comment type="caution">
    <text evidence="10">The sequence shown here is derived from an EMBL/GenBank/DDBJ whole genome shotgun (WGS) entry which is preliminary data.</text>
</comment>
<dbReference type="GO" id="GO:0003723">
    <property type="term" value="F:RNA binding"/>
    <property type="evidence" value="ECO:0007669"/>
    <property type="project" value="UniProtKB-UniRule"/>
</dbReference>
<feature type="binding site" evidence="6">
    <location>
        <position position="124"/>
    </location>
    <ligand>
        <name>S-adenosyl-L-methionine</name>
        <dbReference type="ChEBI" id="CHEBI:59789"/>
    </ligand>
</feature>
<evidence type="ECO:0000256" key="5">
    <source>
        <dbReference type="ARBA" id="ARBA00022884"/>
    </source>
</evidence>
<proteinExistence type="inferred from homology"/>
<dbReference type="InterPro" id="IPR020598">
    <property type="entry name" value="rRNA_Ade_methylase_Trfase_N"/>
</dbReference>
<feature type="binding site" evidence="6">
    <location>
        <position position="83"/>
    </location>
    <ligand>
        <name>S-adenosyl-L-methionine</name>
        <dbReference type="ChEBI" id="CHEBI:59789"/>
    </ligand>
</feature>
<dbReference type="PANTHER" id="PTHR11727">
    <property type="entry name" value="DIMETHYLADENOSINE TRANSFERASE"/>
    <property type="match status" value="1"/>
</dbReference>
<dbReference type="EC" id="2.1.1.-" evidence="7"/>
<dbReference type="PROSITE" id="PS51689">
    <property type="entry name" value="SAM_RNA_A_N6_MT"/>
    <property type="match status" value="1"/>
</dbReference>
<keyword evidence="4 6" id="KW-0949">S-adenosyl-L-methionine</keyword>
<gene>
    <name evidence="10" type="ORF">FVE85_4250</name>
</gene>
<dbReference type="InterPro" id="IPR011530">
    <property type="entry name" value="rRNA_adenine_dimethylase"/>
</dbReference>
<keyword evidence="3 6" id="KW-0808">Transferase</keyword>
<evidence type="ECO:0000313" key="11">
    <source>
        <dbReference type="Proteomes" id="UP000324585"/>
    </source>
</evidence>
<keyword evidence="11" id="KW-1185">Reference proteome</keyword>
<dbReference type="SMART" id="SM00650">
    <property type="entry name" value="rADc"/>
    <property type="match status" value="1"/>
</dbReference>
<comment type="similarity">
    <text evidence="6 7">Belongs to the class I-like SAM-binding methyltransferase superfamily. rRNA adenine N(6)-methyltransferase family.</text>
</comment>
<dbReference type="SUPFAM" id="SSF53335">
    <property type="entry name" value="S-adenosyl-L-methionine-dependent methyltransferases"/>
    <property type="match status" value="1"/>
</dbReference>
<feature type="compositionally biased region" description="Basic and acidic residues" evidence="8">
    <location>
        <begin position="368"/>
        <end position="382"/>
    </location>
</feature>
<organism evidence="10 11">
    <name type="scientific">Porphyridium purpureum</name>
    <name type="common">Red alga</name>
    <name type="synonym">Porphyridium cruentum</name>
    <dbReference type="NCBI Taxonomy" id="35688"/>
    <lineage>
        <taxon>Eukaryota</taxon>
        <taxon>Rhodophyta</taxon>
        <taxon>Bangiophyceae</taxon>
        <taxon>Porphyridiales</taxon>
        <taxon>Porphyridiaceae</taxon>
        <taxon>Porphyridium</taxon>
    </lineage>
</organism>
<evidence type="ECO:0000256" key="6">
    <source>
        <dbReference type="PROSITE-ProRule" id="PRU01026"/>
    </source>
</evidence>
<evidence type="ECO:0000313" key="10">
    <source>
        <dbReference type="EMBL" id="KAA8494275.1"/>
    </source>
</evidence>
<evidence type="ECO:0000256" key="3">
    <source>
        <dbReference type="ARBA" id="ARBA00022679"/>
    </source>
</evidence>
<feature type="binding site" evidence="6">
    <location>
        <position position="81"/>
    </location>
    <ligand>
        <name>S-adenosyl-L-methionine</name>
        <dbReference type="ChEBI" id="CHEBI:59789"/>
    </ligand>
</feature>
<feature type="region of interest" description="Disordered" evidence="8">
    <location>
        <begin position="353"/>
        <end position="382"/>
    </location>
</feature>
<dbReference type="Proteomes" id="UP000324585">
    <property type="component" value="Unassembled WGS sequence"/>
</dbReference>
<dbReference type="Gene3D" id="3.40.50.150">
    <property type="entry name" value="Vaccinia Virus protein VP39"/>
    <property type="match status" value="1"/>
</dbReference>
<keyword evidence="5 6" id="KW-0694">RNA-binding</keyword>
<dbReference type="Pfam" id="PF00398">
    <property type="entry name" value="RrnaAD"/>
    <property type="match status" value="1"/>
</dbReference>
<feature type="binding site" evidence="6">
    <location>
        <position position="167"/>
    </location>
    <ligand>
        <name>S-adenosyl-L-methionine</name>
        <dbReference type="ChEBI" id="CHEBI:59789"/>
    </ligand>
</feature>
<dbReference type="PROSITE" id="PS01131">
    <property type="entry name" value="RRNA_A_DIMETH"/>
    <property type="match status" value="1"/>
</dbReference>
<protein>
    <recommendedName>
        <fullName evidence="7">rRNA adenine N(6)-methyltransferase</fullName>
        <ecNumber evidence="7">2.1.1.-</ecNumber>
    </recommendedName>
</protein>
<dbReference type="InterPro" id="IPR023165">
    <property type="entry name" value="rRNA_Ade_diMease-like_C"/>
</dbReference>
<dbReference type="InterPro" id="IPR020596">
    <property type="entry name" value="rRNA_Ade_Mease_Trfase_CS"/>
</dbReference>
<evidence type="ECO:0000256" key="8">
    <source>
        <dbReference type="SAM" id="MobiDB-lite"/>
    </source>
</evidence>
<feature type="region of interest" description="Disordered" evidence="8">
    <location>
        <begin position="35"/>
        <end position="63"/>
    </location>
</feature>
<evidence type="ECO:0000256" key="4">
    <source>
        <dbReference type="ARBA" id="ARBA00022691"/>
    </source>
</evidence>
<keyword evidence="2 6" id="KW-0489">Methyltransferase</keyword>
<dbReference type="PANTHER" id="PTHR11727:SF18">
    <property type="entry name" value="RRNA ADENINE N(6)-METHYLTRANSFERASE"/>
    <property type="match status" value="1"/>
</dbReference>
<dbReference type="EMBL" id="VRMN01000005">
    <property type="protein sequence ID" value="KAA8494275.1"/>
    <property type="molecule type" value="Genomic_DNA"/>
</dbReference>
<dbReference type="OrthoDB" id="74991at2759"/>
<evidence type="ECO:0000256" key="2">
    <source>
        <dbReference type="ARBA" id="ARBA00022603"/>
    </source>
</evidence>
<dbReference type="Gene3D" id="1.10.8.100">
    <property type="entry name" value="Ribosomal RNA adenine dimethylase-like, domain 2"/>
    <property type="match status" value="1"/>
</dbReference>
<dbReference type="AlphaFoldDB" id="A0A5J4YST1"/>
<dbReference type="GO" id="GO:0000179">
    <property type="term" value="F:rRNA (adenine-N6,N6-)-dimethyltransferase activity"/>
    <property type="evidence" value="ECO:0007669"/>
    <property type="project" value="UniProtKB-UniRule"/>
</dbReference>
<evidence type="ECO:0000259" key="9">
    <source>
        <dbReference type="SMART" id="SM00650"/>
    </source>
</evidence>
<dbReference type="InterPro" id="IPR001737">
    <property type="entry name" value="KsgA/Erm"/>
</dbReference>
<dbReference type="OMA" id="RIEQPFK"/>
<dbReference type="InterPro" id="IPR029063">
    <property type="entry name" value="SAM-dependent_MTases_sf"/>
</dbReference>
<feature type="domain" description="Ribosomal RNA adenine methylase transferase N-terminal" evidence="9">
    <location>
        <begin position="92"/>
        <end position="279"/>
    </location>
</feature>
<evidence type="ECO:0000256" key="7">
    <source>
        <dbReference type="RuleBase" id="RU362106"/>
    </source>
</evidence>
<accession>A0A5J4YST1</accession>
<keyword evidence="1 7" id="KW-0698">rRNA processing</keyword>
<name>A0A5J4YST1_PORPP</name>
<evidence type="ECO:0000256" key="1">
    <source>
        <dbReference type="ARBA" id="ARBA00022552"/>
    </source>
</evidence>
<sequence length="382" mass="42730">MAWVHTSGGCEVARRVQGHAKSNVCVKCERSAATSRARRARRNDGPRARDTTNRSDATSGVGLPMTERGIAARPKQSLGQNFLVDPNMIRQITAAFVDAVEQAEEVCQDGDSKQSTGRNVVEIGPGFAALSQLLVRRFPEMLGLEIDQRAVAHLNEFLPEFNVVRQDVLETDWKALASERAVGANSGKLYVIGNLPYNIISQILFSLIESCEAVDFAMLMMQLEVAQRVAAPKNSKAYGILSVMCQLYTEPKILFQVPPSVFRPKPDVTSAMVILKFRDKCNPRLDQVDPNHLRQVVRESFQQRRKQLRNSLRLTMSQVGVTELSERWASRRPQELDPEEFIDLTYDLFGPVSPDGDTNMTGVWRTKSNKERSRKEDAAPAL</sequence>
<dbReference type="HAMAP" id="MF_00607">
    <property type="entry name" value="16SrRNA_methyltr_A"/>
    <property type="match status" value="1"/>
</dbReference>